<evidence type="ECO:0000313" key="1">
    <source>
        <dbReference type="EMBL" id="MBF5060031.1"/>
    </source>
</evidence>
<organism evidence="1 2">
    <name type="scientific">Candidatus Neptunichlamydia vexilliferae</name>
    <dbReference type="NCBI Taxonomy" id="1651774"/>
    <lineage>
        <taxon>Bacteria</taxon>
        <taxon>Pseudomonadati</taxon>
        <taxon>Chlamydiota</taxon>
        <taxon>Chlamydiia</taxon>
        <taxon>Parachlamydiales</taxon>
        <taxon>Simkaniaceae</taxon>
        <taxon>Candidatus Neptunichlamydia</taxon>
    </lineage>
</organism>
<keyword evidence="2" id="KW-1185">Reference proteome</keyword>
<dbReference type="Proteomes" id="UP001194714">
    <property type="component" value="Unassembled WGS sequence"/>
</dbReference>
<reference evidence="1 2" key="1">
    <citation type="submission" date="2020-01" db="EMBL/GenBank/DDBJ databases">
        <title>Draft genome sequence of Cand. Neptunochlamydia vexilliferae K9.</title>
        <authorList>
            <person name="Schulz F."/>
            <person name="Koestlbacher S."/>
            <person name="Wascher F."/>
            <person name="Pizzetti I."/>
            <person name="Horn M."/>
        </authorList>
    </citation>
    <scope>NUCLEOTIDE SEQUENCE [LARGE SCALE GENOMIC DNA]</scope>
    <source>
        <strain evidence="1 2">K9</strain>
    </source>
</reference>
<name>A0ABS0B0Y7_9BACT</name>
<proteinExistence type="predicted"/>
<sequence>MEVLVGFALTALVLGVLFSALYSGTVLKNRLEKSEQAVMARVELQQRLDQVFATLDGTLYMENEPPTLHIAYQNGADPNPMFSGRVEGTIELEKERLILKLPGNPVPKKEVLRKGVSAISYHFLTPANIGMEEVEVWEKSTNYLPHYVKLTLTASGEEESYAFWIRQKLEPIPMKEKK</sequence>
<comment type="caution">
    <text evidence="1">The sequence shown here is derived from an EMBL/GenBank/DDBJ whole genome shotgun (WGS) entry which is preliminary data.</text>
</comment>
<evidence type="ECO:0008006" key="3">
    <source>
        <dbReference type="Google" id="ProtNLM"/>
    </source>
</evidence>
<evidence type="ECO:0000313" key="2">
    <source>
        <dbReference type="Proteomes" id="UP001194714"/>
    </source>
</evidence>
<gene>
    <name evidence="1" type="ORF">NEPTK9_001557</name>
</gene>
<protein>
    <recommendedName>
        <fullName evidence="3">General secretion pathway protein GspJ</fullName>
    </recommendedName>
</protein>
<accession>A0ABS0B0Y7</accession>
<dbReference type="EMBL" id="JAAEJV010000065">
    <property type="protein sequence ID" value="MBF5060031.1"/>
    <property type="molecule type" value="Genomic_DNA"/>
</dbReference>